<reference evidence="1 2" key="1">
    <citation type="journal article" date="2019" name="Commun. Biol.">
        <title>The bagworm genome reveals a unique fibroin gene that provides high tensile strength.</title>
        <authorList>
            <person name="Kono N."/>
            <person name="Nakamura H."/>
            <person name="Ohtoshi R."/>
            <person name="Tomita M."/>
            <person name="Numata K."/>
            <person name="Arakawa K."/>
        </authorList>
    </citation>
    <scope>NUCLEOTIDE SEQUENCE [LARGE SCALE GENOMIC DNA]</scope>
</reference>
<comment type="caution">
    <text evidence="1">The sequence shown here is derived from an EMBL/GenBank/DDBJ whole genome shotgun (WGS) entry which is preliminary data.</text>
</comment>
<name>A0A4C1VU48_EUMVA</name>
<protein>
    <submittedName>
        <fullName evidence="1">Uncharacterized protein</fullName>
    </submittedName>
</protein>
<accession>A0A4C1VU48</accession>
<dbReference type="Proteomes" id="UP000299102">
    <property type="component" value="Unassembled WGS sequence"/>
</dbReference>
<evidence type="ECO:0000313" key="1">
    <source>
        <dbReference type="EMBL" id="GBP42648.1"/>
    </source>
</evidence>
<gene>
    <name evidence="1" type="ORF">EVAR_87199_1</name>
</gene>
<sequence>MSQTLNRFNRKVLESITAKIVREANLKIPEYLPNRVNFPWYYPSGPPKSWNQLGGHDLHDPPLDPPLGIPVYI</sequence>
<dbReference type="EMBL" id="BGZK01000421">
    <property type="protein sequence ID" value="GBP42648.1"/>
    <property type="molecule type" value="Genomic_DNA"/>
</dbReference>
<organism evidence="1 2">
    <name type="scientific">Eumeta variegata</name>
    <name type="common">Bagworm moth</name>
    <name type="synonym">Eumeta japonica</name>
    <dbReference type="NCBI Taxonomy" id="151549"/>
    <lineage>
        <taxon>Eukaryota</taxon>
        <taxon>Metazoa</taxon>
        <taxon>Ecdysozoa</taxon>
        <taxon>Arthropoda</taxon>
        <taxon>Hexapoda</taxon>
        <taxon>Insecta</taxon>
        <taxon>Pterygota</taxon>
        <taxon>Neoptera</taxon>
        <taxon>Endopterygota</taxon>
        <taxon>Lepidoptera</taxon>
        <taxon>Glossata</taxon>
        <taxon>Ditrysia</taxon>
        <taxon>Tineoidea</taxon>
        <taxon>Psychidae</taxon>
        <taxon>Oiketicinae</taxon>
        <taxon>Eumeta</taxon>
    </lineage>
</organism>
<proteinExistence type="predicted"/>
<keyword evidence="2" id="KW-1185">Reference proteome</keyword>
<dbReference type="AlphaFoldDB" id="A0A4C1VU48"/>
<evidence type="ECO:0000313" key="2">
    <source>
        <dbReference type="Proteomes" id="UP000299102"/>
    </source>
</evidence>